<protein>
    <submittedName>
        <fullName evidence="1">Uncharacterized protein</fullName>
    </submittedName>
</protein>
<dbReference type="EMBL" id="LAZR01061579">
    <property type="protein sequence ID" value="KKK63301.1"/>
    <property type="molecule type" value="Genomic_DNA"/>
</dbReference>
<feature type="non-terminal residue" evidence="1">
    <location>
        <position position="37"/>
    </location>
</feature>
<name>A0A0F8ZTM9_9ZZZZ</name>
<proteinExistence type="predicted"/>
<reference evidence="1" key="1">
    <citation type="journal article" date="2015" name="Nature">
        <title>Complex archaea that bridge the gap between prokaryotes and eukaryotes.</title>
        <authorList>
            <person name="Spang A."/>
            <person name="Saw J.H."/>
            <person name="Jorgensen S.L."/>
            <person name="Zaremba-Niedzwiedzka K."/>
            <person name="Martijn J."/>
            <person name="Lind A.E."/>
            <person name="van Eijk R."/>
            <person name="Schleper C."/>
            <person name="Guy L."/>
            <person name="Ettema T.J."/>
        </authorList>
    </citation>
    <scope>NUCLEOTIDE SEQUENCE</scope>
</reference>
<evidence type="ECO:0000313" key="1">
    <source>
        <dbReference type="EMBL" id="KKK63301.1"/>
    </source>
</evidence>
<organism evidence="1">
    <name type="scientific">marine sediment metagenome</name>
    <dbReference type="NCBI Taxonomy" id="412755"/>
    <lineage>
        <taxon>unclassified sequences</taxon>
        <taxon>metagenomes</taxon>
        <taxon>ecological metagenomes</taxon>
    </lineage>
</organism>
<dbReference type="AlphaFoldDB" id="A0A0F8ZTM9"/>
<gene>
    <name evidence="1" type="ORF">LCGC14_2995650</name>
</gene>
<accession>A0A0F8ZTM9</accession>
<sequence length="37" mass="4413">MSQQNISKKPVVNIEVKHSVDINADIKDVYKHFMNRW</sequence>
<comment type="caution">
    <text evidence="1">The sequence shown here is derived from an EMBL/GenBank/DDBJ whole genome shotgun (WGS) entry which is preliminary data.</text>
</comment>